<dbReference type="CDD" id="cd00118">
    <property type="entry name" value="LysM"/>
    <property type="match status" value="1"/>
</dbReference>
<dbReference type="Gene3D" id="3.10.350.10">
    <property type="entry name" value="LysM domain"/>
    <property type="match status" value="1"/>
</dbReference>
<sequence length="666" mass="67378">MMRNRAGLLAFAVLAVAILLMVFVVMPRIGEDTSKIGDAINQAGSEVKNTVEEAGKSARNAAADAATTEKLGRLSADAGQSLTQLKALFADGKGPTVEAFDAARTKAAGSLKALADFAIPEGTDPATATAATKAKVGAVKALAIVQALPENTADALAAITKAEAELTGAMGSQPAATPPATDANIGSKLPAFDVLRVEPDGSTVIAGSATPNSKLEVMDGDKVVTTTNVGPTGDFAAVLDNPLAPGDHQLVLKATGKDGKSLTSEEVATVSVPKDGSSSELLAMVSKPGAASRIITAPTAGTPAAQPAAGEQASAQPGLPAGSPEIANNAPVVPDAPQAGASAAAPAEVMVNAVEIEGKKIFIAGTAKPNANVIAYADDALIGKATAGGDGHFVIDGVMDLSVGDHKIRVDVVDSSGKVLIRASVNFTRPAGDQVTVAAQPARPPLPDAGVAMVPLDEGELGKLRADAGKAFGLLKGLFADGKLPGAEQLAAARSATEFALRSVVEFRPAAEATPAFKQTAGAASQSASSALAMLQALPKDTQSVGDALAKLGTAIDGLTASPAPKAGSAPASSEVAADPNQPKTIEQAPLTANNTAVIIRRGDTLWQISRRVYGLGVRYTTIYMANETQINNPDRILPGQIFGLPKEALPNAEELHRKRISGEHL</sequence>
<dbReference type="InterPro" id="IPR013783">
    <property type="entry name" value="Ig-like_fold"/>
</dbReference>
<evidence type="ECO:0000313" key="3">
    <source>
        <dbReference type="EMBL" id="APO74130.1"/>
    </source>
</evidence>
<dbReference type="InterPro" id="IPR041498">
    <property type="entry name" value="Big_6"/>
</dbReference>
<accession>A0A1L5P1V1</accession>
<dbReference type="Pfam" id="PF01476">
    <property type="entry name" value="LysM"/>
    <property type="match status" value="1"/>
</dbReference>
<protein>
    <submittedName>
        <fullName evidence="3">Peptidoglycan-binding lysin domain-containing protein</fullName>
    </submittedName>
</protein>
<dbReference type="PANTHER" id="PTHR34700:SF4">
    <property type="entry name" value="PHAGE-LIKE ELEMENT PBSX PROTEIN XKDP"/>
    <property type="match status" value="1"/>
</dbReference>
<feature type="compositionally biased region" description="Low complexity" evidence="1">
    <location>
        <begin position="563"/>
        <end position="574"/>
    </location>
</feature>
<evidence type="ECO:0000313" key="4">
    <source>
        <dbReference type="Proteomes" id="UP000185109"/>
    </source>
</evidence>
<dbReference type="RefSeq" id="WP_074060713.1">
    <property type="nucleotide sequence ID" value="NZ_CP017241.1"/>
</dbReference>
<dbReference type="AlphaFoldDB" id="A0A1L5P1V1"/>
<organism evidence="3 4">
    <name type="scientific">Rhizobium etli 8C-3</name>
    <dbReference type="NCBI Taxonomy" id="538025"/>
    <lineage>
        <taxon>Bacteria</taxon>
        <taxon>Pseudomonadati</taxon>
        <taxon>Pseudomonadota</taxon>
        <taxon>Alphaproteobacteria</taxon>
        <taxon>Hyphomicrobiales</taxon>
        <taxon>Rhizobiaceae</taxon>
        <taxon>Rhizobium/Agrobacterium group</taxon>
        <taxon>Rhizobium</taxon>
    </lineage>
</organism>
<reference evidence="3 4" key="1">
    <citation type="submission" date="2016-09" db="EMBL/GenBank/DDBJ databases">
        <title>The complete genome sequences of Rhizobium gallicum, symbiovars gallicum and phaseoli, symbionts associated to common bean (Phaseolus vulgaris).</title>
        <authorList>
            <person name="Bustos P."/>
            <person name="Santamaria R.I."/>
            <person name="Perez-Carrascal O.M."/>
            <person name="Juarez S."/>
            <person name="Lozano L."/>
            <person name="Martinez-Flores I."/>
            <person name="Martinez-Romero E."/>
            <person name="Cevallos M."/>
            <person name="Romero D."/>
            <person name="Davila G."/>
            <person name="Gonzalez V."/>
        </authorList>
    </citation>
    <scope>NUCLEOTIDE SEQUENCE [LARGE SCALE GENOMIC DNA]</scope>
    <source>
        <strain evidence="3 4">8C-3</strain>
    </source>
</reference>
<feature type="compositionally biased region" description="Low complexity" evidence="1">
    <location>
        <begin position="300"/>
        <end position="318"/>
    </location>
</feature>
<evidence type="ECO:0000259" key="2">
    <source>
        <dbReference type="PROSITE" id="PS51782"/>
    </source>
</evidence>
<name>A0A1L5P1V1_RHIET</name>
<dbReference type="PANTHER" id="PTHR34700">
    <property type="entry name" value="POTASSIUM BINDING PROTEIN KBP"/>
    <property type="match status" value="1"/>
</dbReference>
<dbReference type="Gene3D" id="2.60.40.10">
    <property type="entry name" value="Immunoglobulins"/>
    <property type="match status" value="2"/>
</dbReference>
<dbReference type="Pfam" id="PF17936">
    <property type="entry name" value="Big_6"/>
    <property type="match status" value="1"/>
</dbReference>
<feature type="region of interest" description="Disordered" evidence="1">
    <location>
        <begin position="300"/>
        <end position="325"/>
    </location>
</feature>
<dbReference type="InterPro" id="IPR052196">
    <property type="entry name" value="Bact_Kbp"/>
</dbReference>
<dbReference type="PROSITE" id="PS51782">
    <property type="entry name" value="LYSM"/>
    <property type="match status" value="1"/>
</dbReference>
<dbReference type="InterPro" id="IPR018392">
    <property type="entry name" value="LysM"/>
</dbReference>
<dbReference type="EMBL" id="CP017241">
    <property type="protein sequence ID" value="APO74130.1"/>
    <property type="molecule type" value="Genomic_DNA"/>
</dbReference>
<feature type="domain" description="LysM" evidence="2">
    <location>
        <begin position="596"/>
        <end position="645"/>
    </location>
</feature>
<evidence type="ECO:0000256" key="1">
    <source>
        <dbReference type="SAM" id="MobiDB-lite"/>
    </source>
</evidence>
<dbReference type="Proteomes" id="UP000185109">
    <property type="component" value="Chromosome"/>
</dbReference>
<gene>
    <name evidence="3" type="ORF">AM571_CH01294</name>
</gene>
<proteinExistence type="predicted"/>
<dbReference type="InterPro" id="IPR036779">
    <property type="entry name" value="LysM_dom_sf"/>
</dbReference>
<feature type="region of interest" description="Disordered" evidence="1">
    <location>
        <begin position="563"/>
        <end position="589"/>
    </location>
</feature>